<dbReference type="EMBL" id="JBHTHR010001051">
    <property type="protein sequence ID" value="MFD0803685.1"/>
    <property type="molecule type" value="Genomic_DNA"/>
</dbReference>
<feature type="non-terminal residue" evidence="1">
    <location>
        <position position="1"/>
    </location>
</feature>
<reference evidence="2" key="1">
    <citation type="journal article" date="2019" name="Int. J. Syst. Evol. Microbiol.">
        <title>The Global Catalogue of Microorganisms (GCM) 10K type strain sequencing project: providing services to taxonomists for standard genome sequencing and annotation.</title>
        <authorList>
            <consortium name="The Broad Institute Genomics Platform"/>
            <consortium name="The Broad Institute Genome Sequencing Center for Infectious Disease"/>
            <person name="Wu L."/>
            <person name="Ma J."/>
        </authorList>
    </citation>
    <scope>NUCLEOTIDE SEQUENCE [LARGE SCALE GENOMIC DNA]</scope>
    <source>
        <strain evidence="2">CCUG 63369</strain>
    </source>
</reference>
<dbReference type="InterPro" id="IPR016181">
    <property type="entry name" value="Acyl_CoA_acyltransferase"/>
</dbReference>
<dbReference type="Proteomes" id="UP001596956">
    <property type="component" value="Unassembled WGS sequence"/>
</dbReference>
<name>A0ABW3BKY4_9ACTN</name>
<evidence type="ECO:0000313" key="1">
    <source>
        <dbReference type="EMBL" id="MFD0803685.1"/>
    </source>
</evidence>
<keyword evidence="2" id="KW-1185">Reference proteome</keyword>
<proteinExistence type="predicted"/>
<gene>
    <name evidence="1" type="ORF">ACFQZU_20525</name>
</gene>
<protein>
    <submittedName>
        <fullName evidence="1">GNAT family N-acetyltransferase</fullName>
    </submittedName>
</protein>
<accession>A0ABW3BKY4</accession>
<evidence type="ECO:0000313" key="2">
    <source>
        <dbReference type="Proteomes" id="UP001596956"/>
    </source>
</evidence>
<dbReference type="Gene3D" id="3.40.630.30">
    <property type="match status" value="1"/>
</dbReference>
<dbReference type="CDD" id="cd04301">
    <property type="entry name" value="NAT_SF"/>
    <property type="match status" value="1"/>
</dbReference>
<dbReference type="SUPFAM" id="SSF55729">
    <property type="entry name" value="Acyl-CoA N-acyltransferases (Nat)"/>
    <property type="match status" value="1"/>
</dbReference>
<sequence>PFAVLAGGEPAGFGIIDRGGALTELSGIAADTARAVLLRAFYLAPQWQGRGIGRRVCAGLGPLVLDVHPTATEAFVLVNEGNPAAQRAYAAGGFAPTGRDLADPVAGAQTVLRKPVA</sequence>
<comment type="caution">
    <text evidence="1">The sequence shown here is derived from an EMBL/GenBank/DDBJ whole genome shotgun (WGS) entry which is preliminary data.</text>
</comment>
<organism evidence="1 2">
    <name type="scientific">Streptomonospora algeriensis</name>
    <dbReference type="NCBI Taxonomy" id="995084"/>
    <lineage>
        <taxon>Bacteria</taxon>
        <taxon>Bacillati</taxon>
        <taxon>Actinomycetota</taxon>
        <taxon>Actinomycetes</taxon>
        <taxon>Streptosporangiales</taxon>
        <taxon>Nocardiopsidaceae</taxon>
        <taxon>Streptomonospora</taxon>
    </lineage>
</organism>